<feature type="domain" description="VOC" evidence="1">
    <location>
        <begin position="2"/>
        <end position="115"/>
    </location>
</feature>
<dbReference type="Gene3D" id="3.10.180.10">
    <property type="entry name" value="2,3-Dihydroxybiphenyl 1,2-Dioxygenase, domain 1"/>
    <property type="match status" value="1"/>
</dbReference>
<proteinExistence type="predicted"/>
<reference evidence="2" key="1">
    <citation type="submission" date="2021-07" db="EMBL/GenBank/DDBJ databases">
        <authorList>
            <person name="Fernandez M."/>
            <person name="Pereira P."/>
            <person name="Torres Tejerizo G.A."/>
            <person name="Gonzalez P."/>
            <person name="Agostini E."/>
        </authorList>
    </citation>
    <scope>NUCLEOTIDE SEQUENCE</scope>
    <source>
        <strain evidence="2">SFC 500-1A</strain>
    </source>
</reference>
<dbReference type="SUPFAM" id="SSF54593">
    <property type="entry name" value="Glyoxalase/Bleomycin resistance protein/Dihydroxybiphenyl dioxygenase"/>
    <property type="match status" value="1"/>
</dbReference>
<name>A0A8X8GFC7_ACIGI</name>
<gene>
    <name evidence="2" type="ORF">KW868_16945</name>
</gene>
<dbReference type="Pfam" id="PF12681">
    <property type="entry name" value="Glyoxalase_2"/>
    <property type="match status" value="1"/>
</dbReference>
<protein>
    <submittedName>
        <fullName evidence="2">Glyoxalase</fullName>
    </submittedName>
</protein>
<evidence type="ECO:0000313" key="3">
    <source>
        <dbReference type="Proteomes" id="UP000887320"/>
    </source>
</evidence>
<dbReference type="RefSeq" id="WP_105712750.1">
    <property type="nucleotide sequence ID" value="NZ_JAHWXT010000006.1"/>
</dbReference>
<dbReference type="PROSITE" id="PS51819">
    <property type="entry name" value="VOC"/>
    <property type="match status" value="1"/>
</dbReference>
<evidence type="ECO:0000313" key="2">
    <source>
        <dbReference type="EMBL" id="MCF0266138.1"/>
    </source>
</evidence>
<accession>A0A8X8GFC7</accession>
<dbReference type="AlphaFoldDB" id="A0A8X8GFC7"/>
<dbReference type="EMBL" id="JAHWXT010000006">
    <property type="protein sequence ID" value="MCF0266138.1"/>
    <property type="molecule type" value="Genomic_DNA"/>
</dbReference>
<evidence type="ECO:0000259" key="1">
    <source>
        <dbReference type="PROSITE" id="PS51819"/>
    </source>
</evidence>
<dbReference type="Proteomes" id="UP000887320">
    <property type="component" value="Unassembled WGS sequence"/>
</dbReference>
<organism evidence="2 3">
    <name type="scientific">Acinetobacter guillouiae</name>
    <name type="common">Acinetobacter genomosp. 11</name>
    <dbReference type="NCBI Taxonomy" id="106649"/>
    <lineage>
        <taxon>Bacteria</taxon>
        <taxon>Pseudomonadati</taxon>
        <taxon>Pseudomonadota</taxon>
        <taxon>Gammaproteobacteria</taxon>
        <taxon>Moraxellales</taxon>
        <taxon>Moraxellaceae</taxon>
        <taxon>Acinetobacter</taxon>
    </lineage>
</organism>
<dbReference type="InterPro" id="IPR029068">
    <property type="entry name" value="Glyas_Bleomycin-R_OHBP_Dase"/>
</dbReference>
<dbReference type="InterPro" id="IPR025870">
    <property type="entry name" value="Glyoxalase-like_dom"/>
</dbReference>
<dbReference type="InterPro" id="IPR037523">
    <property type="entry name" value="VOC_core"/>
</dbReference>
<comment type="caution">
    <text evidence="2">The sequence shown here is derived from an EMBL/GenBank/DDBJ whole genome shotgun (WGS) entry which is preliminary data.</text>
</comment>
<sequence length="118" mass="13466">MTVKRIISNIKALDLASAQAFYGDFLAMDLVMDHGWIKTFASQEIMHPQISIASEGGNNTDVPDFSIEVDNVDELYEKAKKLDLDILYPLANEDWGVRRFYVKDPFGKVVNILQHIEY</sequence>